<evidence type="ECO:0000256" key="5">
    <source>
        <dbReference type="ARBA" id="ARBA00022989"/>
    </source>
</evidence>
<evidence type="ECO:0000256" key="6">
    <source>
        <dbReference type="ARBA" id="ARBA00023002"/>
    </source>
</evidence>
<dbReference type="AlphaFoldDB" id="A0A501W7R3"/>
<keyword evidence="3 11" id="KW-0812">Transmembrane</keyword>
<evidence type="ECO:0000256" key="4">
    <source>
        <dbReference type="ARBA" id="ARBA00022719"/>
    </source>
</evidence>
<sequence length="523" mass="58180">MDKKQDKHNGNGQHQSGGMGMRGVTRPMAEKQMREHNKEMHKGEGDGDNGKSHEMKMDPEMRQKMLHMHHMQTLWVYWMIVILGFWVLISPFTFDYGIGTVEPSGGRSVWLSLEQRIQFMKWSDIISGALLIFFGWRGLTPNRPISLWICCFVGIWLTMAPILFWSPSAVAYLNDTLVGALIIALTILIPGMPNMIMYMKMGPTVPPGWSYNPSSWPQRWIMMVLGFLGWIVSRYLATFQLGYMDSVWDPFFGPQSEQVLNSSMSHSLPISDAGLGAIAYTFEFLMGWMGSPARWRTMPWMVAVFGILVIPLGLVHIFLVISQPVMVGAWCTFCLLAAAIMLPMIPLEVDEVVAMIQFMKKKMAKGEGFWKLFWEGGTIEGGEKEEHAPELMKFPEEPGKVYAASVWGMSFPWTLLISTLLGVALVFAPGMFGVPIQDTVADVLHLTGSLVVVVSVICMGEPLRIGRYLNVLLGLAAAAAPWFLGGPTALHITGLVLGLAVAALAIPLGPKTQRYAGWDAYIK</sequence>
<feature type="region of interest" description="Disordered" evidence="10">
    <location>
        <begin position="1"/>
        <end position="55"/>
    </location>
</feature>
<evidence type="ECO:0000256" key="3">
    <source>
        <dbReference type="ARBA" id="ARBA00022692"/>
    </source>
</evidence>
<keyword evidence="4" id="KW-0874">Quinone</keyword>
<feature type="transmembrane region" description="Helical" evidence="11">
    <location>
        <begin position="401"/>
        <end position="428"/>
    </location>
</feature>
<evidence type="ECO:0000313" key="15">
    <source>
        <dbReference type="Proteomes" id="UP000316727"/>
    </source>
</evidence>
<dbReference type="RefSeq" id="WP_140619984.1">
    <property type="nucleotide sequence ID" value="NZ_VFRQ01000002.1"/>
</dbReference>
<accession>A0A501W7R3</accession>
<evidence type="ECO:0000256" key="9">
    <source>
        <dbReference type="ARBA" id="ARBA00023284"/>
    </source>
</evidence>
<dbReference type="EMBL" id="VFRQ01000002">
    <property type="protein sequence ID" value="TPE45348.1"/>
    <property type="molecule type" value="Genomic_DNA"/>
</dbReference>
<feature type="domain" description="SPW repeat-containing integral membrane" evidence="12">
    <location>
        <begin position="414"/>
        <end position="505"/>
    </location>
</feature>
<evidence type="ECO:0000259" key="13">
    <source>
        <dbReference type="Pfam" id="PF07884"/>
    </source>
</evidence>
<evidence type="ECO:0000313" key="14">
    <source>
        <dbReference type="EMBL" id="TPE45348.1"/>
    </source>
</evidence>
<dbReference type="Pfam" id="PF07884">
    <property type="entry name" value="VKOR"/>
    <property type="match status" value="1"/>
</dbReference>
<evidence type="ECO:0000259" key="12">
    <source>
        <dbReference type="Pfam" id="PF03779"/>
    </source>
</evidence>
<dbReference type="OrthoDB" id="9814124at2"/>
<feature type="transmembrane region" description="Helical" evidence="11">
    <location>
        <begin position="119"/>
        <end position="136"/>
    </location>
</feature>
<dbReference type="InterPro" id="IPR005530">
    <property type="entry name" value="SPW"/>
</dbReference>
<feature type="transmembrane region" description="Helical" evidence="11">
    <location>
        <begin position="220"/>
        <end position="237"/>
    </location>
</feature>
<dbReference type="Gene3D" id="1.20.1440.130">
    <property type="entry name" value="VKOR domain"/>
    <property type="match status" value="1"/>
</dbReference>
<keyword evidence="5 11" id="KW-1133">Transmembrane helix</keyword>
<dbReference type="InterPro" id="IPR038354">
    <property type="entry name" value="VKOR_sf"/>
</dbReference>
<feature type="transmembrane region" description="Helical" evidence="11">
    <location>
        <begin position="145"/>
        <end position="165"/>
    </location>
</feature>
<proteinExistence type="inferred from homology"/>
<dbReference type="Pfam" id="PF03779">
    <property type="entry name" value="SPW"/>
    <property type="match status" value="2"/>
</dbReference>
<feature type="domain" description="Vitamin K epoxide reductase" evidence="13">
    <location>
        <begin position="220"/>
        <end position="347"/>
    </location>
</feature>
<evidence type="ECO:0000256" key="11">
    <source>
        <dbReference type="SAM" id="Phobius"/>
    </source>
</evidence>
<feature type="transmembrane region" description="Helical" evidence="11">
    <location>
        <begin position="490"/>
        <end position="508"/>
    </location>
</feature>
<dbReference type="GO" id="GO:0016020">
    <property type="term" value="C:membrane"/>
    <property type="evidence" value="ECO:0007669"/>
    <property type="project" value="UniProtKB-SubCell"/>
</dbReference>
<reference evidence="14 15" key="1">
    <citation type="submission" date="2019-06" db="EMBL/GenBank/DDBJ databases">
        <title>A novel bacterium of genus Pontibacter, isolated from marine sediment.</title>
        <authorList>
            <person name="Huang H."/>
            <person name="Mo K."/>
            <person name="Hu Y."/>
        </authorList>
    </citation>
    <scope>NUCLEOTIDE SEQUENCE [LARGE SCALE GENOMIC DNA]</scope>
    <source>
        <strain evidence="14 15">HB172049</strain>
    </source>
</reference>
<feature type="transmembrane region" description="Helical" evidence="11">
    <location>
        <begin position="440"/>
        <end position="458"/>
    </location>
</feature>
<dbReference type="CDD" id="cd12919">
    <property type="entry name" value="VKOR_2"/>
    <property type="match status" value="1"/>
</dbReference>
<comment type="similarity">
    <text evidence="2">Belongs to the VKOR family.</text>
</comment>
<evidence type="ECO:0000256" key="2">
    <source>
        <dbReference type="ARBA" id="ARBA00006214"/>
    </source>
</evidence>
<feature type="domain" description="SPW repeat-containing integral membrane" evidence="12">
    <location>
        <begin position="75"/>
        <end position="186"/>
    </location>
</feature>
<keyword evidence="7 11" id="KW-0472">Membrane</keyword>
<dbReference type="InterPro" id="IPR012932">
    <property type="entry name" value="VKOR"/>
</dbReference>
<organism evidence="14 15">
    <name type="scientific">Pontibacter mangrovi</name>
    <dbReference type="NCBI Taxonomy" id="2589816"/>
    <lineage>
        <taxon>Bacteria</taxon>
        <taxon>Pseudomonadati</taxon>
        <taxon>Bacteroidota</taxon>
        <taxon>Cytophagia</taxon>
        <taxon>Cytophagales</taxon>
        <taxon>Hymenobacteraceae</taxon>
        <taxon>Pontibacter</taxon>
    </lineage>
</organism>
<feature type="compositionally biased region" description="Basic and acidic residues" evidence="10">
    <location>
        <begin position="28"/>
        <end position="55"/>
    </location>
</feature>
<keyword evidence="8" id="KW-1015">Disulfide bond</keyword>
<evidence type="ECO:0000256" key="10">
    <source>
        <dbReference type="SAM" id="MobiDB-lite"/>
    </source>
</evidence>
<comment type="subcellular location">
    <subcellularLocation>
        <location evidence="1">Membrane</location>
        <topology evidence="1">Multi-pass membrane protein</topology>
    </subcellularLocation>
</comment>
<feature type="transmembrane region" description="Helical" evidence="11">
    <location>
        <begin position="300"/>
        <end position="321"/>
    </location>
</feature>
<feature type="transmembrane region" description="Helical" evidence="11">
    <location>
        <begin position="74"/>
        <end position="99"/>
    </location>
</feature>
<feature type="transmembrane region" description="Helical" evidence="11">
    <location>
        <begin position="177"/>
        <end position="199"/>
    </location>
</feature>
<protein>
    <submittedName>
        <fullName evidence="14">Vitamin K epoxide reductase family protein</fullName>
    </submittedName>
</protein>
<evidence type="ECO:0000256" key="8">
    <source>
        <dbReference type="ARBA" id="ARBA00023157"/>
    </source>
</evidence>
<keyword evidence="6" id="KW-0560">Oxidoreductase</keyword>
<dbReference type="GO" id="GO:0048038">
    <property type="term" value="F:quinone binding"/>
    <property type="evidence" value="ECO:0007669"/>
    <property type="project" value="UniProtKB-KW"/>
</dbReference>
<evidence type="ECO:0000256" key="1">
    <source>
        <dbReference type="ARBA" id="ARBA00004141"/>
    </source>
</evidence>
<keyword evidence="9" id="KW-0676">Redox-active center</keyword>
<comment type="caution">
    <text evidence="14">The sequence shown here is derived from an EMBL/GenBank/DDBJ whole genome shotgun (WGS) entry which is preliminary data.</text>
</comment>
<dbReference type="GO" id="GO:0016491">
    <property type="term" value="F:oxidoreductase activity"/>
    <property type="evidence" value="ECO:0007669"/>
    <property type="project" value="UniProtKB-KW"/>
</dbReference>
<name>A0A501W7R3_9BACT</name>
<evidence type="ECO:0000256" key="7">
    <source>
        <dbReference type="ARBA" id="ARBA00023136"/>
    </source>
</evidence>
<dbReference type="Proteomes" id="UP000316727">
    <property type="component" value="Unassembled WGS sequence"/>
</dbReference>
<feature type="transmembrane region" description="Helical" evidence="11">
    <location>
        <begin position="327"/>
        <end position="347"/>
    </location>
</feature>
<keyword evidence="15" id="KW-1185">Reference proteome</keyword>
<gene>
    <name evidence="14" type="ORF">FJM65_04745</name>
</gene>